<dbReference type="RefSeq" id="XP_005786807.1">
    <property type="nucleotide sequence ID" value="XM_005786750.1"/>
</dbReference>
<dbReference type="AlphaFoldDB" id="A0A0D3KF43"/>
<dbReference type="GeneID" id="17279649"/>
<dbReference type="PANTHER" id="PTHR12526:SF636">
    <property type="entry name" value="BLL3647 PROTEIN"/>
    <property type="match status" value="1"/>
</dbReference>
<dbReference type="HOGENOM" id="CLU_971262_0_0_1"/>
<proteinExistence type="predicted"/>
<evidence type="ECO:0008006" key="3">
    <source>
        <dbReference type="Google" id="ProtNLM"/>
    </source>
</evidence>
<reference evidence="1" key="2">
    <citation type="submission" date="2024-10" db="UniProtKB">
        <authorList>
            <consortium name="EnsemblProtists"/>
        </authorList>
    </citation>
    <scope>IDENTIFICATION</scope>
</reference>
<dbReference type="SUPFAM" id="SSF53756">
    <property type="entry name" value="UDP-Glycosyltransferase/glycogen phosphorylase"/>
    <property type="match status" value="1"/>
</dbReference>
<dbReference type="KEGG" id="ehx:EMIHUDRAFT_202151"/>
<dbReference type="PANTHER" id="PTHR12526">
    <property type="entry name" value="GLYCOSYLTRANSFERASE"/>
    <property type="match status" value="1"/>
</dbReference>
<dbReference type="PaxDb" id="2903-EOD34378"/>
<dbReference type="Proteomes" id="UP000013827">
    <property type="component" value="Unassembled WGS sequence"/>
</dbReference>
<evidence type="ECO:0000313" key="2">
    <source>
        <dbReference type="Proteomes" id="UP000013827"/>
    </source>
</evidence>
<sequence length="287" mass="31376">MIGANLNRTRTRTRVLAVGATFVLLVGAFCSLSPALHRLGNDRQLRKTIKPARLSRAELGIPDSAFVVTATGSLCHRKQQHWVVRALRALLAQGADAYALLVGKQHQWGVRTQRHVDEFVAQVSEEAQRTGLNQTRLRIIEFTPSGSWQYIALANLHVSASQAEAYPLNTLEAMALGVPVVATAAGGTAEQWPSPAQAPEVQWMLVGPTDEQGFVAAVSRAHALHTRGELLPLSLIQRAFVGRAEVAVRRFEQRVQGLLDLVLSRLPAQRDRGALWRLCSGAPDDVR</sequence>
<organism evidence="1 2">
    <name type="scientific">Emiliania huxleyi (strain CCMP1516)</name>
    <dbReference type="NCBI Taxonomy" id="280463"/>
    <lineage>
        <taxon>Eukaryota</taxon>
        <taxon>Haptista</taxon>
        <taxon>Haptophyta</taxon>
        <taxon>Prymnesiophyceae</taxon>
        <taxon>Isochrysidales</taxon>
        <taxon>Noelaerhabdaceae</taxon>
        <taxon>Emiliania</taxon>
    </lineage>
</organism>
<dbReference type="GO" id="GO:0016757">
    <property type="term" value="F:glycosyltransferase activity"/>
    <property type="evidence" value="ECO:0007669"/>
    <property type="project" value="TreeGrafter"/>
</dbReference>
<dbReference type="EnsemblProtists" id="EOD34378">
    <property type="protein sequence ID" value="EOD34378"/>
    <property type="gene ID" value="EMIHUDRAFT_202151"/>
</dbReference>
<dbReference type="Gene3D" id="3.40.50.2000">
    <property type="entry name" value="Glycogen Phosphorylase B"/>
    <property type="match status" value="1"/>
</dbReference>
<dbReference type="Pfam" id="PF13692">
    <property type="entry name" value="Glyco_trans_1_4"/>
    <property type="match status" value="1"/>
</dbReference>
<reference evidence="2" key="1">
    <citation type="journal article" date="2013" name="Nature">
        <title>Pan genome of the phytoplankton Emiliania underpins its global distribution.</title>
        <authorList>
            <person name="Read B.A."/>
            <person name="Kegel J."/>
            <person name="Klute M.J."/>
            <person name="Kuo A."/>
            <person name="Lefebvre S.C."/>
            <person name="Maumus F."/>
            <person name="Mayer C."/>
            <person name="Miller J."/>
            <person name="Monier A."/>
            <person name="Salamov A."/>
            <person name="Young J."/>
            <person name="Aguilar M."/>
            <person name="Claverie J.M."/>
            <person name="Frickenhaus S."/>
            <person name="Gonzalez K."/>
            <person name="Herman E.K."/>
            <person name="Lin Y.C."/>
            <person name="Napier J."/>
            <person name="Ogata H."/>
            <person name="Sarno A.F."/>
            <person name="Shmutz J."/>
            <person name="Schroeder D."/>
            <person name="de Vargas C."/>
            <person name="Verret F."/>
            <person name="von Dassow P."/>
            <person name="Valentin K."/>
            <person name="Van de Peer Y."/>
            <person name="Wheeler G."/>
            <person name="Dacks J.B."/>
            <person name="Delwiche C.F."/>
            <person name="Dyhrman S.T."/>
            <person name="Glockner G."/>
            <person name="John U."/>
            <person name="Richards T."/>
            <person name="Worden A.Z."/>
            <person name="Zhang X."/>
            <person name="Grigoriev I.V."/>
            <person name="Allen A.E."/>
            <person name="Bidle K."/>
            <person name="Borodovsky M."/>
            <person name="Bowler C."/>
            <person name="Brownlee C."/>
            <person name="Cock J.M."/>
            <person name="Elias M."/>
            <person name="Gladyshev V.N."/>
            <person name="Groth M."/>
            <person name="Guda C."/>
            <person name="Hadaegh A."/>
            <person name="Iglesias-Rodriguez M.D."/>
            <person name="Jenkins J."/>
            <person name="Jones B.M."/>
            <person name="Lawson T."/>
            <person name="Leese F."/>
            <person name="Lindquist E."/>
            <person name="Lobanov A."/>
            <person name="Lomsadze A."/>
            <person name="Malik S.B."/>
            <person name="Marsh M.E."/>
            <person name="Mackinder L."/>
            <person name="Mock T."/>
            <person name="Mueller-Roeber B."/>
            <person name="Pagarete A."/>
            <person name="Parker M."/>
            <person name="Probert I."/>
            <person name="Quesneville H."/>
            <person name="Raines C."/>
            <person name="Rensing S.A."/>
            <person name="Riano-Pachon D.M."/>
            <person name="Richier S."/>
            <person name="Rokitta S."/>
            <person name="Shiraiwa Y."/>
            <person name="Soanes D.M."/>
            <person name="van der Giezen M."/>
            <person name="Wahlund T.M."/>
            <person name="Williams B."/>
            <person name="Wilson W."/>
            <person name="Wolfe G."/>
            <person name="Wurch L.L."/>
        </authorList>
    </citation>
    <scope>NUCLEOTIDE SEQUENCE</scope>
</reference>
<evidence type="ECO:0000313" key="1">
    <source>
        <dbReference type="EnsemblProtists" id="EOD34378"/>
    </source>
</evidence>
<name>A0A0D3KF43_EMIH1</name>
<protein>
    <recommendedName>
        <fullName evidence="3">Glycosyl transferase family 1 domain-containing protein</fullName>
    </recommendedName>
</protein>
<accession>A0A0D3KF43</accession>
<keyword evidence="2" id="KW-1185">Reference proteome</keyword>